<dbReference type="GO" id="GO:0005829">
    <property type="term" value="C:cytosol"/>
    <property type="evidence" value="ECO:0007669"/>
    <property type="project" value="TreeGrafter"/>
</dbReference>
<accession>A0A7X3LJJ0</accession>
<evidence type="ECO:0000259" key="5">
    <source>
        <dbReference type="PROSITE" id="PS50931"/>
    </source>
</evidence>
<dbReference type="GO" id="GO:0003677">
    <property type="term" value="F:DNA binding"/>
    <property type="evidence" value="ECO:0007669"/>
    <property type="project" value="UniProtKB-KW"/>
</dbReference>
<dbReference type="EMBL" id="WUBI01000004">
    <property type="protein sequence ID" value="MWV46310.1"/>
    <property type="molecule type" value="Genomic_DNA"/>
</dbReference>
<dbReference type="RefSeq" id="WP_160499909.1">
    <property type="nucleotide sequence ID" value="NZ_WUBI01000004.1"/>
</dbReference>
<evidence type="ECO:0000313" key="6">
    <source>
        <dbReference type="EMBL" id="MWV46310.1"/>
    </source>
</evidence>
<keyword evidence="7" id="KW-1185">Reference proteome</keyword>
<dbReference type="PANTHER" id="PTHR30419">
    <property type="entry name" value="HTH-TYPE TRANSCRIPTIONAL REGULATOR YBHD"/>
    <property type="match status" value="1"/>
</dbReference>
<dbReference type="InterPro" id="IPR005119">
    <property type="entry name" value="LysR_subst-bd"/>
</dbReference>
<dbReference type="PRINTS" id="PR00039">
    <property type="entry name" value="HTHLYSR"/>
</dbReference>
<evidence type="ECO:0000313" key="7">
    <source>
        <dbReference type="Proteomes" id="UP000460318"/>
    </source>
</evidence>
<dbReference type="SUPFAM" id="SSF46785">
    <property type="entry name" value="Winged helix' DNA-binding domain"/>
    <property type="match status" value="1"/>
</dbReference>
<feature type="domain" description="HTH lysR-type" evidence="5">
    <location>
        <begin position="1"/>
        <end position="58"/>
    </location>
</feature>
<dbReference type="Pfam" id="PF00126">
    <property type="entry name" value="HTH_1"/>
    <property type="match status" value="1"/>
</dbReference>
<dbReference type="PANTHER" id="PTHR30419:SF8">
    <property type="entry name" value="NITROGEN ASSIMILATION TRANSCRIPTIONAL ACTIVATOR-RELATED"/>
    <property type="match status" value="1"/>
</dbReference>
<dbReference type="Proteomes" id="UP000460318">
    <property type="component" value="Unassembled WGS sequence"/>
</dbReference>
<evidence type="ECO:0000256" key="2">
    <source>
        <dbReference type="ARBA" id="ARBA00023015"/>
    </source>
</evidence>
<keyword evidence="3" id="KW-0238">DNA-binding</keyword>
<dbReference type="InterPro" id="IPR036390">
    <property type="entry name" value="WH_DNA-bd_sf"/>
</dbReference>
<dbReference type="SUPFAM" id="SSF53850">
    <property type="entry name" value="Periplasmic binding protein-like II"/>
    <property type="match status" value="1"/>
</dbReference>
<comment type="similarity">
    <text evidence="1">Belongs to the LysR transcriptional regulatory family.</text>
</comment>
<gene>
    <name evidence="6" type="ORF">GRF59_22150</name>
</gene>
<proteinExistence type="inferred from homology"/>
<evidence type="ECO:0000256" key="3">
    <source>
        <dbReference type="ARBA" id="ARBA00023125"/>
    </source>
</evidence>
<dbReference type="InterPro" id="IPR036388">
    <property type="entry name" value="WH-like_DNA-bd_sf"/>
</dbReference>
<sequence length="295" mass="33087">MDIHHIKQISEIMRWNSFTKAAEALHVTQPTISKAIKNLENELNTEVFIREGNQFKLTEAGETIMKYAAPILQLFDQLSAELDDLAYLNKGTIRIGMPPMAGPSFFPGVIKAFQERYPGISVSLVEDGARMVKEYLEGGSLDVGVILLPVESRIIDSFPIVEDRLKVIVPAAHPLAKQPQISLRELSEERFILFSSGFALHDRIINECRNAGFEPRIVYESSQWDFIGEMVGADLGIAMLPDTICRALDSTKVLAVPLIDPVIPWQLAIAWKRDCYLSRAAQAWIAFTREIFKAT</sequence>
<dbReference type="GO" id="GO:0003700">
    <property type="term" value="F:DNA-binding transcription factor activity"/>
    <property type="evidence" value="ECO:0007669"/>
    <property type="project" value="InterPro"/>
</dbReference>
<comment type="caution">
    <text evidence="6">The sequence shown here is derived from an EMBL/GenBank/DDBJ whole genome shotgun (WGS) entry which is preliminary data.</text>
</comment>
<keyword evidence="4" id="KW-0804">Transcription</keyword>
<reference evidence="6 7" key="1">
    <citation type="submission" date="2019-12" db="EMBL/GenBank/DDBJ databases">
        <title>Paenibacillus sp. nov., an endophytic bacterium isolated from the stem of Dendrobium.</title>
        <authorList>
            <person name="Zhao R."/>
        </authorList>
    </citation>
    <scope>NUCLEOTIDE SEQUENCE [LARGE SCALE GENOMIC DNA]</scope>
    <source>
        <strain evidence="6 7">HJL G12</strain>
    </source>
</reference>
<evidence type="ECO:0000256" key="1">
    <source>
        <dbReference type="ARBA" id="ARBA00009437"/>
    </source>
</evidence>
<dbReference type="CDD" id="cd08438">
    <property type="entry name" value="PBP2_CidR"/>
    <property type="match status" value="1"/>
</dbReference>
<protein>
    <submittedName>
        <fullName evidence="6">LysR family transcriptional regulator</fullName>
    </submittedName>
</protein>
<keyword evidence="2" id="KW-0805">Transcription regulation</keyword>
<dbReference type="Gene3D" id="1.10.10.10">
    <property type="entry name" value="Winged helix-like DNA-binding domain superfamily/Winged helix DNA-binding domain"/>
    <property type="match status" value="1"/>
</dbReference>
<dbReference type="FunFam" id="1.10.10.10:FF:000001">
    <property type="entry name" value="LysR family transcriptional regulator"/>
    <property type="match status" value="1"/>
</dbReference>
<name>A0A7X3LJJ0_9BACL</name>
<dbReference type="InterPro" id="IPR000847">
    <property type="entry name" value="LysR_HTH_N"/>
</dbReference>
<dbReference type="PROSITE" id="PS50931">
    <property type="entry name" value="HTH_LYSR"/>
    <property type="match status" value="1"/>
</dbReference>
<dbReference type="AlphaFoldDB" id="A0A7X3LJJ0"/>
<dbReference type="Pfam" id="PF03466">
    <property type="entry name" value="LysR_substrate"/>
    <property type="match status" value="1"/>
</dbReference>
<evidence type="ECO:0000256" key="4">
    <source>
        <dbReference type="ARBA" id="ARBA00023163"/>
    </source>
</evidence>
<organism evidence="6 7">
    <name type="scientific">Paenibacillus dendrobii</name>
    <dbReference type="NCBI Taxonomy" id="2691084"/>
    <lineage>
        <taxon>Bacteria</taxon>
        <taxon>Bacillati</taxon>
        <taxon>Bacillota</taxon>
        <taxon>Bacilli</taxon>
        <taxon>Bacillales</taxon>
        <taxon>Paenibacillaceae</taxon>
        <taxon>Paenibacillus</taxon>
    </lineage>
</organism>
<dbReference type="InterPro" id="IPR050950">
    <property type="entry name" value="HTH-type_LysR_regulators"/>
</dbReference>
<dbReference type="Gene3D" id="3.40.190.290">
    <property type="match status" value="1"/>
</dbReference>